<dbReference type="STRING" id="1123303.GCA_000372425_01808"/>
<evidence type="ECO:0000256" key="3">
    <source>
        <dbReference type="ARBA" id="ARBA00022729"/>
    </source>
</evidence>
<name>A0A2X3W4Y1_9STRE</name>
<dbReference type="Proteomes" id="UP000249495">
    <property type="component" value="Chromosome 1"/>
</dbReference>
<dbReference type="EMBL" id="LS483343">
    <property type="protein sequence ID" value="SQF39416.1"/>
    <property type="molecule type" value="Genomic_DNA"/>
</dbReference>
<evidence type="ECO:0000259" key="5">
    <source>
        <dbReference type="Pfam" id="PF13407"/>
    </source>
</evidence>
<dbReference type="PANTHER" id="PTHR46847:SF1">
    <property type="entry name" value="D-ALLOSE-BINDING PERIPLASMIC PROTEIN-RELATED"/>
    <property type="match status" value="1"/>
</dbReference>
<evidence type="ECO:0000256" key="4">
    <source>
        <dbReference type="SAM" id="Phobius"/>
    </source>
</evidence>
<comment type="subcellular location">
    <subcellularLocation>
        <location evidence="1">Cell envelope</location>
    </subcellularLocation>
</comment>
<keyword evidence="4" id="KW-0812">Transmembrane</keyword>
<keyword evidence="4" id="KW-1133">Transmembrane helix</keyword>
<dbReference type="KEGG" id="sfer:NCTC12278_00324"/>
<dbReference type="AlphaFoldDB" id="A0A2X3W4Y1"/>
<dbReference type="InterPro" id="IPR028082">
    <property type="entry name" value="Peripla_BP_I"/>
</dbReference>
<organism evidence="6 7">
    <name type="scientific">Streptococcus ferus</name>
    <dbReference type="NCBI Taxonomy" id="1345"/>
    <lineage>
        <taxon>Bacteria</taxon>
        <taxon>Bacillati</taxon>
        <taxon>Bacillota</taxon>
        <taxon>Bacilli</taxon>
        <taxon>Lactobacillales</taxon>
        <taxon>Streptococcaceae</taxon>
        <taxon>Streptococcus</taxon>
    </lineage>
</organism>
<proteinExistence type="inferred from homology"/>
<evidence type="ECO:0000313" key="7">
    <source>
        <dbReference type="Proteomes" id="UP000249495"/>
    </source>
</evidence>
<dbReference type="InterPro" id="IPR025997">
    <property type="entry name" value="SBP_2_dom"/>
</dbReference>
<sequence length="321" mass="35463">MLKKSGFVLVSGFLVLMAIISALFYHYKTQAAFPDQVKIGATYMTMNNDFYKYLNAEVEKTVNEHQDRLYTRDPALNIDKQVEQIDSFMKEKVDVIIINPVDGNSQKIISRLKAAKKLGIKIILVDSQLADSSFVDTTIVSDNYKAGVLCAQNLMASKKSADILLLEHLDAISATDRIQGFLDTIENHGNYRVVARADALGQTEIAMPQVKNIIDKGIYFDTVMALNDRAALGSLAAIKGAKLSGHPLIYGIDGSPDMKNLIATTNDVKATVAQSPYTMGKEVIKATYQLSKDRDYDKEVIIPVELITKANIADYDLAGWQ</sequence>
<evidence type="ECO:0000256" key="2">
    <source>
        <dbReference type="ARBA" id="ARBA00007639"/>
    </source>
</evidence>
<keyword evidence="4" id="KW-0472">Membrane</keyword>
<comment type="similarity">
    <text evidence="2">Belongs to the bacterial solute-binding protein 2 family.</text>
</comment>
<dbReference type="CDD" id="cd19971">
    <property type="entry name" value="PBP1_ABC_sugar_binding-like"/>
    <property type="match status" value="1"/>
</dbReference>
<dbReference type="Gene3D" id="3.40.50.2300">
    <property type="match status" value="2"/>
</dbReference>
<evidence type="ECO:0000313" key="6">
    <source>
        <dbReference type="EMBL" id="SQF39416.1"/>
    </source>
</evidence>
<dbReference type="PANTHER" id="PTHR46847">
    <property type="entry name" value="D-ALLOSE-BINDING PERIPLASMIC PROTEIN-RELATED"/>
    <property type="match status" value="1"/>
</dbReference>
<accession>A0A2X3W4Y1</accession>
<dbReference type="GO" id="GO:0030246">
    <property type="term" value="F:carbohydrate binding"/>
    <property type="evidence" value="ECO:0007669"/>
    <property type="project" value="UniProtKB-ARBA"/>
</dbReference>
<gene>
    <name evidence="6" type="primary">rbsB</name>
    <name evidence="6" type="ORF">NCTC12278_00324</name>
</gene>
<dbReference type="SUPFAM" id="SSF53822">
    <property type="entry name" value="Periplasmic binding protein-like I"/>
    <property type="match status" value="1"/>
</dbReference>
<keyword evidence="7" id="KW-1185">Reference proteome</keyword>
<reference evidence="6 7" key="1">
    <citation type="submission" date="2018-06" db="EMBL/GenBank/DDBJ databases">
        <authorList>
            <consortium name="Pathogen Informatics"/>
            <person name="Doyle S."/>
        </authorList>
    </citation>
    <scope>NUCLEOTIDE SEQUENCE [LARGE SCALE GENOMIC DNA]</scope>
    <source>
        <strain evidence="6 7">NCTC12278</strain>
    </source>
</reference>
<dbReference type="OrthoDB" id="9814427at2"/>
<protein>
    <submittedName>
        <fullName evidence="6">Periplasmic sugar-binding protein</fullName>
    </submittedName>
</protein>
<keyword evidence="3" id="KW-0732">Signal</keyword>
<evidence type="ECO:0000256" key="1">
    <source>
        <dbReference type="ARBA" id="ARBA00004196"/>
    </source>
</evidence>
<dbReference type="GO" id="GO:0030313">
    <property type="term" value="C:cell envelope"/>
    <property type="evidence" value="ECO:0007669"/>
    <property type="project" value="UniProtKB-SubCell"/>
</dbReference>
<dbReference type="Pfam" id="PF13407">
    <property type="entry name" value="Peripla_BP_4"/>
    <property type="match status" value="1"/>
</dbReference>
<feature type="transmembrane region" description="Helical" evidence="4">
    <location>
        <begin position="7"/>
        <end position="27"/>
    </location>
</feature>
<feature type="domain" description="Periplasmic binding protein" evidence="5">
    <location>
        <begin position="42"/>
        <end position="292"/>
    </location>
</feature>